<dbReference type="Proteomes" id="UP001211097">
    <property type="component" value="Chromosome"/>
</dbReference>
<dbReference type="EC" id="3.5.2.9" evidence="1"/>
<name>A0A9C7CTX5_9BURK</name>
<sequence length="256" mass="27943">MKTKININADLGESFGNWKMGSDSEMLSLVNSANLACGFHAGDPLVILRTLEDAHKHHVGIGAHPSFPDLQGFGRRPMQLSEAELEAILFYQLGALQGMAQTQNMTLEHVKPHGALNNMACADIQLARQIVNAIRTFDDQLILLAPACSALLIAGEEAGLRVAAEIFADRAYQDDAQLVPRSEKNAMVHGAENSYQHILKMLEARAIISTSGKKIPCNIHSICVHGDNADAVNTAKYLREKLQANNYALVSLKKMF</sequence>
<dbReference type="RefSeq" id="WP_281741911.1">
    <property type="nucleotide sequence ID" value="NZ_AP026973.1"/>
</dbReference>
<evidence type="ECO:0000256" key="1">
    <source>
        <dbReference type="HAMAP-Rule" id="MF_00691"/>
    </source>
</evidence>
<dbReference type="SUPFAM" id="SSF88713">
    <property type="entry name" value="Glycoside hydrolase/deacetylase"/>
    <property type="match status" value="1"/>
</dbReference>
<dbReference type="KEGG" id="pyt:PKF023_13320"/>
<keyword evidence="1" id="KW-0547">Nucleotide-binding</keyword>
<gene>
    <name evidence="1" type="primary">pxpA</name>
    <name evidence="2" type="ORF">PKF023_13320</name>
</gene>
<comment type="similarity">
    <text evidence="1">Belongs to the LamB/PxpA family.</text>
</comment>
<proteinExistence type="inferred from homology"/>
<dbReference type="EMBL" id="AP026973">
    <property type="protein sequence ID" value="BDT77529.1"/>
    <property type="molecule type" value="Genomic_DNA"/>
</dbReference>
<dbReference type="GO" id="GO:0005975">
    <property type="term" value="P:carbohydrate metabolic process"/>
    <property type="evidence" value="ECO:0007669"/>
    <property type="project" value="InterPro"/>
</dbReference>
<comment type="subunit">
    <text evidence="1">Forms a complex composed of PxpA, PxpB and PxpC.</text>
</comment>
<dbReference type="PANTHER" id="PTHR30292">
    <property type="entry name" value="UNCHARACTERIZED PROTEIN YBGL-RELATED"/>
    <property type="match status" value="1"/>
</dbReference>
<keyword evidence="1" id="KW-0067">ATP-binding</keyword>
<dbReference type="GO" id="GO:0005524">
    <property type="term" value="F:ATP binding"/>
    <property type="evidence" value="ECO:0007669"/>
    <property type="project" value="UniProtKB-UniRule"/>
</dbReference>
<dbReference type="Pfam" id="PF03746">
    <property type="entry name" value="LamB_YcsF"/>
    <property type="match status" value="1"/>
</dbReference>
<comment type="function">
    <text evidence="1">Catalyzes the cleavage of 5-oxoproline to form L-glutamate coupled to the hydrolysis of ATP to ADP and inorganic phosphate.</text>
</comment>
<dbReference type="Gene3D" id="3.20.20.370">
    <property type="entry name" value="Glycoside hydrolase/deacetylase"/>
    <property type="match status" value="1"/>
</dbReference>
<keyword evidence="1" id="KW-0378">Hydrolase</keyword>
<dbReference type="NCBIfam" id="NF003816">
    <property type="entry name" value="PRK05406.1-5"/>
    <property type="match status" value="1"/>
</dbReference>
<dbReference type="NCBIfam" id="NF003814">
    <property type="entry name" value="PRK05406.1-3"/>
    <property type="match status" value="1"/>
</dbReference>
<reference evidence="2" key="1">
    <citation type="submission" date="2022-11" db="EMBL/GenBank/DDBJ databases">
        <title>Complete Genome Sequences of three Polynucleobacter sp. Subcluster PnecC Strains KF022, KF023, and KF032 Isolated from a Shallow Eutrophic Lake in Japan.</title>
        <authorList>
            <person name="Ogata Y."/>
            <person name="Watanabe K."/>
            <person name="Takemine S."/>
            <person name="Shindo C."/>
            <person name="Kurokawa R."/>
            <person name="Suda W."/>
        </authorList>
    </citation>
    <scope>NUCLEOTIDE SEQUENCE</scope>
    <source>
        <strain evidence="2">KF023</strain>
    </source>
</reference>
<evidence type="ECO:0000313" key="2">
    <source>
        <dbReference type="EMBL" id="BDT77529.1"/>
    </source>
</evidence>
<comment type="catalytic activity">
    <reaction evidence="1">
        <text>5-oxo-L-proline + ATP + 2 H2O = L-glutamate + ADP + phosphate + H(+)</text>
        <dbReference type="Rhea" id="RHEA:10348"/>
        <dbReference type="ChEBI" id="CHEBI:15377"/>
        <dbReference type="ChEBI" id="CHEBI:15378"/>
        <dbReference type="ChEBI" id="CHEBI:29985"/>
        <dbReference type="ChEBI" id="CHEBI:30616"/>
        <dbReference type="ChEBI" id="CHEBI:43474"/>
        <dbReference type="ChEBI" id="CHEBI:58402"/>
        <dbReference type="ChEBI" id="CHEBI:456216"/>
        <dbReference type="EC" id="3.5.2.9"/>
    </reaction>
</comment>
<dbReference type="CDD" id="cd10787">
    <property type="entry name" value="LamB_YcsF_like"/>
    <property type="match status" value="1"/>
</dbReference>
<dbReference type="PANTHER" id="PTHR30292:SF0">
    <property type="entry name" value="5-OXOPROLINASE SUBUNIT A"/>
    <property type="match status" value="1"/>
</dbReference>
<dbReference type="HAMAP" id="MF_00691">
    <property type="entry name" value="PxpA"/>
    <property type="match status" value="1"/>
</dbReference>
<dbReference type="GO" id="GO:0017168">
    <property type="term" value="F:5-oxoprolinase (ATP-hydrolyzing) activity"/>
    <property type="evidence" value="ECO:0007669"/>
    <property type="project" value="UniProtKB-UniRule"/>
</dbReference>
<dbReference type="AlphaFoldDB" id="A0A9C7CTX5"/>
<organism evidence="2">
    <name type="scientific">Polynucleobacter yangtzensis</name>
    <dbReference type="NCBI Taxonomy" id="1743159"/>
    <lineage>
        <taxon>Bacteria</taxon>
        <taxon>Pseudomonadati</taxon>
        <taxon>Pseudomonadota</taxon>
        <taxon>Betaproteobacteria</taxon>
        <taxon>Burkholderiales</taxon>
        <taxon>Burkholderiaceae</taxon>
        <taxon>Polynucleobacter</taxon>
    </lineage>
</organism>
<dbReference type="InterPro" id="IPR011330">
    <property type="entry name" value="Glyco_hydro/deAcase_b/a-brl"/>
</dbReference>
<accession>A0A9C7CTX5</accession>
<protein>
    <recommendedName>
        <fullName evidence="1">5-oxoprolinase subunit A</fullName>
        <shortName evidence="1">5-OPase subunit A</shortName>
        <ecNumber evidence="1">3.5.2.9</ecNumber>
    </recommendedName>
    <alternativeName>
        <fullName evidence="1">5-oxoprolinase (ATP-hydrolyzing) subunit A</fullName>
    </alternativeName>
</protein>
<dbReference type="InterPro" id="IPR005501">
    <property type="entry name" value="LamB/YcsF/PxpA-like"/>
</dbReference>